<dbReference type="InParanoid" id="W4KLF2"/>
<reference evidence="1 2" key="1">
    <citation type="journal article" date="2012" name="New Phytol.">
        <title>Insight into trade-off between wood decay and parasitism from the genome of a fungal forest pathogen.</title>
        <authorList>
            <person name="Olson A."/>
            <person name="Aerts A."/>
            <person name="Asiegbu F."/>
            <person name="Belbahri L."/>
            <person name="Bouzid O."/>
            <person name="Broberg A."/>
            <person name="Canback B."/>
            <person name="Coutinho P.M."/>
            <person name="Cullen D."/>
            <person name="Dalman K."/>
            <person name="Deflorio G."/>
            <person name="van Diepen L.T."/>
            <person name="Dunand C."/>
            <person name="Duplessis S."/>
            <person name="Durling M."/>
            <person name="Gonthier P."/>
            <person name="Grimwood J."/>
            <person name="Fossdal C.G."/>
            <person name="Hansson D."/>
            <person name="Henrissat B."/>
            <person name="Hietala A."/>
            <person name="Himmelstrand K."/>
            <person name="Hoffmeister D."/>
            <person name="Hogberg N."/>
            <person name="James T.Y."/>
            <person name="Karlsson M."/>
            <person name="Kohler A."/>
            <person name="Kues U."/>
            <person name="Lee Y.H."/>
            <person name="Lin Y.C."/>
            <person name="Lind M."/>
            <person name="Lindquist E."/>
            <person name="Lombard V."/>
            <person name="Lucas S."/>
            <person name="Lunden K."/>
            <person name="Morin E."/>
            <person name="Murat C."/>
            <person name="Park J."/>
            <person name="Raffaello T."/>
            <person name="Rouze P."/>
            <person name="Salamov A."/>
            <person name="Schmutz J."/>
            <person name="Solheim H."/>
            <person name="Stahlberg J."/>
            <person name="Velez H."/>
            <person name="de Vries R.P."/>
            <person name="Wiebenga A."/>
            <person name="Woodward S."/>
            <person name="Yakovlev I."/>
            <person name="Garbelotto M."/>
            <person name="Martin F."/>
            <person name="Grigoriev I.V."/>
            <person name="Stenlid J."/>
        </authorList>
    </citation>
    <scope>NUCLEOTIDE SEQUENCE [LARGE SCALE GENOMIC DNA]</scope>
    <source>
        <strain evidence="1 2">TC 32-1</strain>
    </source>
</reference>
<dbReference type="HOGENOM" id="CLU_2904439_0_0_1"/>
<organism evidence="1 2">
    <name type="scientific">Heterobasidion irregulare (strain TC 32-1)</name>
    <dbReference type="NCBI Taxonomy" id="747525"/>
    <lineage>
        <taxon>Eukaryota</taxon>
        <taxon>Fungi</taxon>
        <taxon>Dikarya</taxon>
        <taxon>Basidiomycota</taxon>
        <taxon>Agaricomycotina</taxon>
        <taxon>Agaricomycetes</taxon>
        <taxon>Russulales</taxon>
        <taxon>Bondarzewiaceae</taxon>
        <taxon>Heterobasidion</taxon>
        <taxon>Heterobasidion annosum species complex</taxon>
    </lineage>
</organism>
<dbReference type="AlphaFoldDB" id="W4KLF2"/>
<keyword evidence="2" id="KW-1185">Reference proteome</keyword>
<protein>
    <submittedName>
        <fullName evidence="1">Uncharacterized protein</fullName>
    </submittedName>
</protein>
<dbReference type="EMBL" id="KI925454">
    <property type="protein sequence ID" value="ETW86683.1"/>
    <property type="molecule type" value="Genomic_DNA"/>
</dbReference>
<evidence type="ECO:0000313" key="2">
    <source>
        <dbReference type="Proteomes" id="UP000030671"/>
    </source>
</evidence>
<dbReference type="KEGG" id="hir:HETIRDRAFT_165558"/>
<dbReference type="RefSeq" id="XP_009540681.1">
    <property type="nucleotide sequence ID" value="XM_009542386.1"/>
</dbReference>
<name>W4KLF2_HETIT</name>
<gene>
    <name evidence="1" type="ORF">HETIRDRAFT_165558</name>
</gene>
<dbReference type="Proteomes" id="UP000030671">
    <property type="component" value="Unassembled WGS sequence"/>
</dbReference>
<dbReference type="GeneID" id="20667993"/>
<accession>W4KLF2</accession>
<sequence length="62" mass="6462">MHACAMPATTSSTPAPPHAHSLCVRTPLPEAILVSTFPVRFCSSSGLTPPDRQAMLSPPPPP</sequence>
<proteinExistence type="predicted"/>
<evidence type="ECO:0000313" key="1">
    <source>
        <dbReference type="EMBL" id="ETW86683.1"/>
    </source>
</evidence>